<dbReference type="Proteomes" id="UP000249645">
    <property type="component" value="Unassembled WGS sequence"/>
</dbReference>
<dbReference type="EMBL" id="QFOI01000126">
    <property type="protein sequence ID" value="PZP49137.1"/>
    <property type="molecule type" value="Genomic_DNA"/>
</dbReference>
<sequence length="368" mass="41667">MFKWLLILVTAFSPMMGITQKISGIWKGYFTTGFGDNKQYYKYEVQILTHPNGLTGVAYSYLNTSFYGKSHLEGYYNESSKKLFANEIKLISFSNTNSSNVCLMHNTLSYLKIGEKETLEGTFTSANSVTGDACSEGYVYLERSTKSDFYTEPFLAKVNSKSITKSKKETKSKTPRQVLAKNTSKPKKLIAEHSSHVEIVNDSIFNAKEKLINTEAFVSTAVEHTNSNTEEITNPIIQSFASIPENFQHRKNKLVKTIITHTPEVDISFYDNGEVDDDTITVYHNLNPIVEHGRLSRQPIDYGFDATENNRLQSFIIVADNLGKIPPNSALMVVYTNNERYEVFIESDLKNNGEVRIIYEPVKKNGKK</sequence>
<proteinExistence type="predicted"/>
<dbReference type="AlphaFoldDB" id="A0A2W5F5K1"/>
<evidence type="ECO:0000313" key="2">
    <source>
        <dbReference type="Proteomes" id="UP000249645"/>
    </source>
</evidence>
<organism evidence="1 2">
    <name type="scientific">Pseudopedobacter saltans</name>
    <dbReference type="NCBI Taxonomy" id="151895"/>
    <lineage>
        <taxon>Bacteria</taxon>
        <taxon>Pseudomonadati</taxon>
        <taxon>Bacteroidota</taxon>
        <taxon>Sphingobacteriia</taxon>
        <taxon>Sphingobacteriales</taxon>
        <taxon>Sphingobacteriaceae</taxon>
        <taxon>Pseudopedobacter</taxon>
    </lineage>
</organism>
<reference evidence="1 2" key="1">
    <citation type="submission" date="2017-11" db="EMBL/GenBank/DDBJ databases">
        <title>Infants hospitalized years apart are colonized by the same room-sourced microbial strains.</title>
        <authorList>
            <person name="Brooks B."/>
            <person name="Olm M.R."/>
            <person name="Firek B.A."/>
            <person name="Baker R."/>
            <person name="Thomas B.C."/>
            <person name="Morowitz M.J."/>
            <person name="Banfield J.F."/>
        </authorList>
    </citation>
    <scope>NUCLEOTIDE SEQUENCE [LARGE SCALE GENOMIC DNA]</scope>
    <source>
        <strain evidence="1">S2_009_000_R2_76</strain>
    </source>
</reference>
<evidence type="ECO:0000313" key="1">
    <source>
        <dbReference type="EMBL" id="PZP49137.1"/>
    </source>
</evidence>
<gene>
    <name evidence="1" type="ORF">DI598_08565</name>
</gene>
<name>A0A2W5F5K1_9SPHI</name>
<comment type="caution">
    <text evidence="1">The sequence shown here is derived from an EMBL/GenBank/DDBJ whole genome shotgun (WGS) entry which is preliminary data.</text>
</comment>
<protein>
    <submittedName>
        <fullName evidence="1">Uncharacterized protein</fullName>
    </submittedName>
</protein>
<accession>A0A2W5F5K1</accession>